<feature type="transmembrane region" description="Helical" evidence="1">
    <location>
        <begin position="117"/>
        <end position="139"/>
    </location>
</feature>
<comment type="caution">
    <text evidence="2">The sequence shown here is derived from an EMBL/GenBank/DDBJ whole genome shotgun (WGS) entry which is preliminary data.</text>
</comment>
<keyword evidence="1" id="KW-1133">Transmembrane helix</keyword>
<dbReference type="EMBL" id="JBHSRF010000080">
    <property type="protein sequence ID" value="MFC6086208.1"/>
    <property type="molecule type" value="Genomic_DNA"/>
</dbReference>
<feature type="transmembrane region" description="Helical" evidence="1">
    <location>
        <begin position="88"/>
        <end position="111"/>
    </location>
</feature>
<keyword evidence="1" id="KW-0472">Membrane</keyword>
<name>A0ABW1NTH8_9ACTN</name>
<dbReference type="RefSeq" id="WP_380761166.1">
    <property type="nucleotide sequence ID" value="NZ_JBHSRF010000080.1"/>
</dbReference>
<keyword evidence="3" id="KW-1185">Reference proteome</keyword>
<feature type="transmembrane region" description="Helical" evidence="1">
    <location>
        <begin position="59"/>
        <end position="76"/>
    </location>
</feature>
<feature type="transmembrane region" description="Helical" evidence="1">
    <location>
        <begin position="29"/>
        <end position="47"/>
    </location>
</feature>
<accession>A0ABW1NTH8</accession>
<protein>
    <submittedName>
        <fullName evidence="2">Uncharacterized protein</fullName>
    </submittedName>
</protein>
<organism evidence="2 3">
    <name type="scientific">Sphaerisporangium aureirubrum</name>
    <dbReference type="NCBI Taxonomy" id="1544736"/>
    <lineage>
        <taxon>Bacteria</taxon>
        <taxon>Bacillati</taxon>
        <taxon>Actinomycetota</taxon>
        <taxon>Actinomycetes</taxon>
        <taxon>Streptosporangiales</taxon>
        <taxon>Streptosporangiaceae</taxon>
        <taxon>Sphaerisporangium</taxon>
    </lineage>
</organism>
<reference evidence="3" key="1">
    <citation type="journal article" date="2019" name="Int. J. Syst. Evol. Microbiol.">
        <title>The Global Catalogue of Microorganisms (GCM) 10K type strain sequencing project: providing services to taxonomists for standard genome sequencing and annotation.</title>
        <authorList>
            <consortium name="The Broad Institute Genomics Platform"/>
            <consortium name="The Broad Institute Genome Sequencing Center for Infectious Disease"/>
            <person name="Wu L."/>
            <person name="Ma J."/>
        </authorList>
    </citation>
    <scope>NUCLEOTIDE SEQUENCE [LARGE SCALE GENOMIC DNA]</scope>
    <source>
        <strain evidence="3">JCM 30346</strain>
    </source>
</reference>
<proteinExistence type="predicted"/>
<gene>
    <name evidence="2" type="ORF">ACFP1K_33920</name>
</gene>
<evidence type="ECO:0000313" key="2">
    <source>
        <dbReference type="EMBL" id="MFC6086208.1"/>
    </source>
</evidence>
<keyword evidence="1" id="KW-0812">Transmembrane</keyword>
<evidence type="ECO:0000256" key="1">
    <source>
        <dbReference type="SAM" id="Phobius"/>
    </source>
</evidence>
<sequence length="148" mass="16389">MSSGEDLSAVQALEEIARVRERVRRSGRWVGGLYLFWGVSAVGYWMAMFFGPPPVQRGAAIFWVLLTAGSFFFIYRQGVHGYGVDRDFINKVSVGWVVSMVGTALAGIFLLPDDPTGWWVAVAVVLSALAALPMLYGGWRMRPWAADR</sequence>
<evidence type="ECO:0000313" key="3">
    <source>
        <dbReference type="Proteomes" id="UP001596137"/>
    </source>
</evidence>
<dbReference type="Proteomes" id="UP001596137">
    <property type="component" value="Unassembled WGS sequence"/>
</dbReference>